<dbReference type="PROSITE" id="PS50828">
    <property type="entry name" value="SMR"/>
    <property type="match status" value="1"/>
</dbReference>
<dbReference type="InterPro" id="IPR002625">
    <property type="entry name" value="Smr_dom"/>
</dbReference>
<evidence type="ECO:0000313" key="2">
    <source>
        <dbReference type="EMBL" id="SSZ46667.1"/>
    </source>
</evidence>
<sequence>MKTNFSIGDTVSVIHDTISGKIIALKKSIATIEDEHGFHYDFSLDELVVAAPHLYTHLQIPTTPTLQKKKNQKTPNRIDLHIHHLTPKKNLPPSERLFLQKEALRLGLEKAREKGIRKVEIIHGIGDGIVQQMVHEVLTMELGLEFHNKEILHHQSGGVVVYL</sequence>
<dbReference type="RefSeq" id="WP_002687081.1">
    <property type="nucleotide sequence ID" value="NZ_UFTJ01000001.1"/>
</dbReference>
<dbReference type="Gene3D" id="3.30.1370.110">
    <property type="match status" value="1"/>
</dbReference>
<name>A0A376BYP5_9FLAO</name>
<gene>
    <name evidence="2" type="ORF">NCTC11661_00314</name>
</gene>
<dbReference type="Proteomes" id="UP000255515">
    <property type="component" value="Unassembled WGS sequence"/>
</dbReference>
<evidence type="ECO:0000313" key="3">
    <source>
        <dbReference type="Proteomes" id="UP000255515"/>
    </source>
</evidence>
<dbReference type="Pfam" id="PF01713">
    <property type="entry name" value="Smr"/>
    <property type="match status" value="1"/>
</dbReference>
<organism evidence="2 3">
    <name type="scientific">Bergeyella zoohelcum</name>
    <dbReference type="NCBI Taxonomy" id="1015"/>
    <lineage>
        <taxon>Bacteria</taxon>
        <taxon>Pseudomonadati</taxon>
        <taxon>Bacteroidota</taxon>
        <taxon>Flavobacteriia</taxon>
        <taxon>Flavobacteriales</taxon>
        <taxon>Weeksellaceae</taxon>
        <taxon>Bergeyella</taxon>
    </lineage>
</organism>
<feature type="domain" description="Smr" evidence="1">
    <location>
        <begin position="108"/>
        <end position="163"/>
    </location>
</feature>
<dbReference type="EMBL" id="UFTJ01000001">
    <property type="protein sequence ID" value="SSZ46667.1"/>
    <property type="molecule type" value="Genomic_DNA"/>
</dbReference>
<dbReference type="AlphaFoldDB" id="A0A376BYP5"/>
<reference evidence="2 3" key="1">
    <citation type="submission" date="2018-06" db="EMBL/GenBank/DDBJ databases">
        <authorList>
            <consortium name="Pathogen Informatics"/>
            <person name="Doyle S."/>
        </authorList>
    </citation>
    <scope>NUCLEOTIDE SEQUENCE [LARGE SCALE GENOMIC DNA]</scope>
    <source>
        <strain evidence="2 3">NCTC11661</strain>
    </source>
</reference>
<accession>A0A376BYP5</accession>
<dbReference type="InterPro" id="IPR036063">
    <property type="entry name" value="Smr_dom_sf"/>
</dbReference>
<proteinExistence type="predicted"/>
<protein>
    <submittedName>
        <fullName evidence="2">Smr domain</fullName>
    </submittedName>
</protein>
<evidence type="ECO:0000259" key="1">
    <source>
        <dbReference type="PROSITE" id="PS50828"/>
    </source>
</evidence>